<feature type="region of interest" description="Disordered" evidence="1">
    <location>
        <begin position="38"/>
        <end position="72"/>
    </location>
</feature>
<dbReference type="GeneID" id="82878142"/>
<evidence type="ECO:0000256" key="1">
    <source>
        <dbReference type="SAM" id="MobiDB-lite"/>
    </source>
</evidence>
<evidence type="ECO:0008006" key="5">
    <source>
        <dbReference type="Google" id="ProtNLM"/>
    </source>
</evidence>
<keyword evidence="4" id="KW-1185">Reference proteome</keyword>
<organism evidence="3 4">
    <name type="scientific">Corynebacterium casei LMG S-19264</name>
    <dbReference type="NCBI Taxonomy" id="1285583"/>
    <lineage>
        <taxon>Bacteria</taxon>
        <taxon>Bacillati</taxon>
        <taxon>Actinomycetota</taxon>
        <taxon>Actinomycetes</taxon>
        <taxon>Mycobacteriales</taxon>
        <taxon>Corynebacteriaceae</taxon>
        <taxon>Corynebacterium</taxon>
    </lineage>
</organism>
<feature type="signal peptide" evidence="2">
    <location>
        <begin position="1"/>
        <end position="33"/>
    </location>
</feature>
<reference evidence="4" key="1">
    <citation type="submission" date="2013-02" db="EMBL/GenBank/DDBJ databases">
        <title>The complete genome sequence of Corynebacterium casei LMG S-19264 (=DSM 44701).</title>
        <authorList>
            <person name="Ruckert C."/>
            <person name="Albersmeier A."/>
            <person name="Kalinowski J."/>
        </authorList>
    </citation>
    <scope>NUCLEOTIDE SEQUENCE [LARGE SCALE GENOMIC DNA]</scope>
    <source>
        <strain evidence="4">LMG S-19264</strain>
    </source>
</reference>
<evidence type="ECO:0000313" key="4">
    <source>
        <dbReference type="Proteomes" id="UP000019226"/>
    </source>
</evidence>
<sequence length="230" mass="25057">MAILKGVNKFLTALVSSATIAALSLSVAPAASAQSSNLFGMSSSSKPAPSKPSTPSEPSKPSKPSMPSTPNDNRAAIIELFTEYFTAGLSAQNATTTKELSAAAQNALKDVDSDSVFWIRESGFYKSIPSDSTVLVEFMRFPIDEIVAGFESSGKTIDELKKEIQENNSADVWEDEGWEEPEHRDVGVATVDKNGYLYIAGARHCSEYESPEEYNEKMARFFDSWEEARS</sequence>
<name>A0ABN4CGT2_9CORY</name>
<dbReference type="Proteomes" id="UP000019226">
    <property type="component" value="Chromosome"/>
</dbReference>
<feature type="compositionally biased region" description="Low complexity" evidence="1">
    <location>
        <begin position="38"/>
        <end position="70"/>
    </location>
</feature>
<proteinExistence type="predicted"/>
<dbReference type="EMBL" id="CP004350">
    <property type="protein sequence ID" value="AHI20586.1"/>
    <property type="molecule type" value="Genomic_DNA"/>
</dbReference>
<gene>
    <name evidence="3" type="ORF">CCASEI_10155</name>
</gene>
<accession>A0ABN4CGT2</accession>
<keyword evidence="2" id="KW-0732">Signal</keyword>
<evidence type="ECO:0000313" key="3">
    <source>
        <dbReference type="EMBL" id="AHI20586.1"/>
    </source>
</evidence>
<dbReference type="RefSeq" id="WP_155894836.1">
    <property type="nucleotide sequence ID" value="NZ_CP004350.1"/>
</dbReference>
<evidence type="ECO:0000256" key="2">
    <source>
        <dbReference type="SAM" id="SignalP"/>
    </source>
</evidence>
<protein>
    <recommendedName>
        <fullName evidence="5">Secreted protein</fullName>
    </recommendedName>
</protein>
<feature type="chain" id="PRO_5045354488" description="Secreted protein" evidence="2">
    <location>
        <begin position="34"/>
        <end position="230"/>
    </location>
</feature>